<proteinExistence type="predicted"/>
<organism evidence="2 3">
    <name type="scientific">Plectus sambesii</name>
    <dbReference type="NCBI Taxonomy" id="2011161"/>
    <lineage>
        <taxon>Eukaryota</taxon>
        <taxon>Metazoa</taxon>
        <taxon>Ecdysozoa</taxon>
        <taxon>Nematoda</taxon>
        <taxon>Chromadorea</taxon>
        <taxon>Plectida</taxon>
        <taxon>Plectina</taxon>
        <taxon>Plectoidea</taxon>
        <taxon>Plectidae</taxon>
        <taxon>Plectus</taxon>
    </lineage>
</organism>
<sequence>VGVPILLAYVYGVVPLSLCRNGGCGVSASSSGLKLDDLDDDDIWRMTGGLSDNQEKSRLLRNADDRLLDGTSMVTGASIHSGSSVGISSQQNRLQVQAEMCRRRPSVESGATSLGERFNYEEASTKAMAGSTYCDDKSVHTVCSAQEAVSYCEEVASTKACAGSVADAKSIGGGDSASLRVCTGSIGPDNASGRHVVHNDRGSPAPLLEEDSCDDNSGDQQDEGPSTSNAPLSGNCKTHRRQRAMSSVSFGRQSIELFEPIDGYELPVDDLPSTSHSSKNHHRRALLMSSDGDEGEFLLLSDDTFRQLHPSMKAINVRGRAVELTEPKKSRSVSMLLDSPSDLRQLLLTSTTDPWTVLRSIKSGRQADTSDKKTANAGSKVASYSSLPEDVITVEPVESDSPRRKGLLPKFLARRKR</sequence>
<protein>
    <submittedName>
        <fullName evidence="3">Uncharacterized protein</fullName>
    </submittedName>
</protein>
<feature type="compositionally biased region" description="Acidic residues" evidence="1">
    <location>
        <begin position="208"/>
        <end position="222"/>
    </location>
</feature>
<name>A0A914XMM0_9BILA</name>
<reference evidence="3" key="1">
    <citation type="submission" date="2022-11" db="UniProtKB">
        <authorList>
            <consortium name="WormBaseParasite"/>
        </authorList>
    </citation>
    <scope>IDENTIFICATION</scope>
</reference>
<feature type="compositionally biased region" description="Polar residues" evidence="1">
    <location>
        <begin position="223"/>
        <end position="236"/>
    </location>
</feature>
<dbReference type="AlphaFoldDB" id="A0A914XMM0"/>
<evidence type="ECO:0000256" key="1">
    <source>
        <dbReference type="SAM" id="MobiDB-lite"/>
    </source>
</evidence>
<keyword evidence="2" id="KW-1185">Reference proteome</keyword>
<dbReference type="Proteomes" id="UP000887566">
    <property type="component" value="Unplaced"/>
</dbReference>
<accession>A0A914XMM0</accession>
<feature type="compositionally biased region" description="Basic residues" evidence="1">
    <location>
        <begin position="404"/>
        <end position="417"/>
    </location>
</feature>
<evidence type="ECO:0000313" key="3">
    <source>
        <dbReference type="WBParaSite" id="PSAMB.scaffold8878size5657.g31878.t1"/>
    </source>
</evidence>
<evidence type="ECO:0000313" key="2">
    <source>
        <dbReference type="Proteomes" id="UP000887566"/>
    </source>
</evidence>
<dbReference type="WBParaSite" id="PSAMB.scaffold8878size5657.g31878.t1">
    <property type="protein sequence ID" value="PSAMB.scaffold8878size5657.g31878.t1"/>
    <property type="gene ID" value="PSAMB.scaffold8878size5657.g31878"/>
</dbReference>
<feature type="region of interest" description="Disordered" evidence="1">
    <location>
        <begin position="188"/>
        <end position="240"/>
    </location>
</feature>
<feature type="region of interest" description="Disordered" evidence="1">
    <location>
        <begin position="364"/>
        <end position="417"/>
    </location>
</feature>